<dbReference type="Proteomes" id="UP000540989">
    <property type="component" value="Unassembled WGS sequence"/>
</dbReference>
<keyword evidence="3" id="KW-1185">Reference proteome</keyword>
<protein>
    <submittedName>
        <fullName evidence="2">Pimeloyl-ACP methyl ester carboxylesterase</fullName>
    </submittedName>
</protein>
<evidence type="ECO:0000313" key="3">
    <source>
        <dbReference type="Proteomes" id="UP000540989"/>
    </source>
</evidence>
<accession>A0A7W7ZIS1</accession>
<evidence type="ECO:0000256" key="1">
    <source>
        <dbReference type="ARBA" id="ARBA00008645"/>
    </source>
</evidence>
<sequence length="100" mass="11038">MTVRPSSSNRGTSFCRMDPFLANHFARVTFLSDNRADLPRMTARTLILQCQKDVIASTSVGEYVHSCLPNSQFVLMNATGHCPHLSAPQEVIGALRAFLN</sequence>
<dbReference type="PANTHER" id="PTHR43039">
    <property type="entry name" value="ESTERASE-RELATED"/>
    <property type="match status" value="1"/>
</dbReference>
<dbReference type="InterPro" id="IPR029058">
    <property type="entry name" value="AB_hydrolase_fold"/>
</dbReference>
<comment type="similarity">
    <text evidence="1">Belongs to the AB hydrolase superfamily.</text>
</comment>
<organism evidence="2 3">
    <name type="scientific">Granulicella aggregans</name>
    <dbReference type="NCBI Taxonomy" id="474949"/>
    <lineage>
        <taxon>Bacteria</taxon>
        <taxon>Pseudomonadati</taxon>
        <taxon>Acidobacteriota</taxon>
        <taxon>Terriglobia</taxon>
        <taxon>Terriglobales</taxon>
        <taxon>Acidobacteriaceae</taxon>
        <taxon>Granulicella</taxon>
    </lineage>
</organism>
<dbReference type="SUPFAM" id="SSF53474">
    <property type="entry name" value="alpha/beta-Hydrolases"/>
    <property type="match status" value="1"/>
</dbReference>
<reference evidence="2 3" key="1">
    <citation type="submission" date="2020-08" db="EMBL/GenBank/DDBJ databases">
        <title>Genomic Encyclopedia of Type Strains, Phase IV (KMG-V): Genome sequencing to study the core and pangenomes of soil and plant-associated prokaryotes.</title>
        <authorList>
            <person name="Whitman W."/>
        </authorList>
    </citation>
    <scope>NUCLEOTIDE SEQUENCE [LARGE SCALE GENOMIC DNA]</scope>
    <source>
        <strain evidence="2 3">M8UP14</strain>
    </source>
</reference>
<proteinExistence type="inferred from homology"/>
<comment type="caution">
    <text evidence="2">The sequence shown here is derived from an EMBL/GenBank/DDBJ whole genome shotgun (WGS) entry which is preliminary data.</text>
</comment>
<dbReference type="Gene3D" id="3.40.50.1820">
    <property type="entry name" value="alpha/beta hydrolase"/>
    <property type="match status" value="1"/>
</dbReference>
<dbReference type="EMBL" id="JACHIP010000016">
    <property type="protein sequence ID" value="MBB5060638.1"/>
    <property type="molecule type" value="Genomic_DNA"/>
</dbReference>
<evidence type="ECO:0000313" key="2">
    <source>
        <dbReference type="EMBL" id="MBB5060638.1"/>
    </source>
</evidence>
<gene>
    <name evidence="2" type="ORF">HDF16_005374</name>
</gene>
<dbReference type="AlphaFoldDB" id="A0A7W7ZIS1"/>
<name>A0A7W7ZIS1_9BACT</name>